<dbReference type="RefSeq" id="WP_133742979.1">
    <property type="nucleotide sequence ID" value="NZ_SNYN01000022.1"/>
</dbReference>
<feature type="transmembrane region" description="Helical" evidence="1">
    <location>
        <begin position="38"/>
        <end position="55"/>
    </location>
</feature>
<dbReference type="EMBL" id="SNYN01000022">
    <property type="protein sequence ID" value="TDQ47207.1"/>
    <property type="molecule type" value="Genomic_DNA"/>
</dbReference>
<keyword evidence="1" id="KW-0472">Membrane</keyword>
<feature type="transmembrane region" description="Helical" evidence="1">
    <location>
        <begin position="147"/>
        <end position="169"/>
    </location>
</feature>
<evidence type="ECO:0000313" key="3">
    <source>
        <dbReference type="Proteomes" id="UP000295281"/>
    </source>
</evidence>
<dbReference type="Proteomes" id="UP000295281">
    <property type="component" value="Unassembled WGS sequence"/>
</dbReference>
<feature type="transmembrane region" description="Helical" evidence="1">
    <location>
        <begin position="122"/>
        <end position="141"/>
    </location>
</feature>
<evidence type="ECO:0000313" key="2">
    <source>
        <dbReference type="EMBL" id="TDQ47207.1"/>
    </source>
</evidence>
<sequence length="188" mass="18868">MSHRAAGRLTGALFLAAFVFYGGGSALADRPVGIGLMLLNSVAVAAIGGLAFRALREPAPRTARLYLAVRAAEAVLLALGVALLGSGAAAANDIAYATAMFVLGAGSVPFCLALGRHRWVPGWFAWWGAAGYALLGLGAVVEFALPGAGIALAAPGGLFEVAFGLFLLGRGFPAPAVHRAPGPLTSSA</sequence>
<organism evidence="2 3">
    <name type="scientific">Actinorugispora endophytica</name>
    <dbReference type="NCBI Taxonomy" id="1605990"/>
    <lineage>
        <taxon>Bacteria</taxon>
        <taxon>Bacillati</taxon>
        <taxon>Actinomycetota</taxon>
        <taxon>Actinomycetes</taxon>
        <taxon>Streptosporangiales</taxon>
        <taxon>Nocardiopsidaceae</taxon>
        <taxon>Actinorugispora</taxon>
    </lineage>
</organism>
<evidence type="ECO:0000256" key="1">
    <source>
        <dbReference type="SAM" id="Phobius"/>
    </source>
</evidence>
<feature type="transmembrane region" description="Helical" evidence="1">
    <location>
        <begin position="67"/>
        <end position="88"/>
    </location>
</feature>
<protein>
    <submittedName>
        <fullName evidence="2">Uncharacterized protein DUF4386</fullName>
    </submittedName>
</protein>
<accession>A0A4V3D7B3</accession>
<comment type="caution">
    <text evidence="2">The sequence shown here is derived from an EMBL/GenBank/DDBJ whole genome shotgun (WGS) entry which is preliminary data.</text>
</comment>
<keyword evidence="1" id="KW-0812">Transmembrane</keyword>
<feature type="transmembrane region" description="Helical" evidence="1">
    <location>
        <begin position="94"/>
        <end position="115"/>
    </location>
</feature>
<proteinExistence type="predicted"/>
<keyword evidence="1" id="KW-1133">Transmembrane helix</keyword>
<dbReference type="Pfam" id="PF14329">
    <property type="entry name" value="DUF4386"/>
    <property type="match status" value="1"/>
</dbReference>
<reference evidence="2 3" key="1">
    <citation type="submission" date="2019-03" db="EMBL/GenBank/DDBJ databases">
        <title>Genomic Encyclopedia of Type Strains, Phase IV (KMG-IV): sequencing the most valuable type-strain genomes for metagenomic binning, comparative biology and taxonomic classification.</title>
        <authorList>
            <person name="Goeker M."/>
        </authorList>
    </citation>
    <scope>NUCLEOTIDE SEQUENCE [LARGE SCALE GENOMIC DNA]</scope>
    <source>
        <strain evidence="2 3">DSM 46770</strain>
    </source>
</reference>
<dbReference type="OrthoDB" id="3370089at2"/>
<gene>
    <name evidence="2" type="ORF">EV190_12226</name>
</gene>
<dbReference type="InterPro" id="IPR025495">
    <property type="entry name" value="DUF4386"/>
</dbReference>
<dbReference type="AlphaFoldDB" id="A0A4V3D7B3"/>
<name>A0A4V3D7B3_9ACTN</name>
<keyword evidence="3" id="KW-1185">Reference proteome</keyword>